<protein>
    <recommendedName>
        <fullName evidence="3">Transcriptional regulator</fullName>
    </recommendedName>
</protein>
<evidence type="ECO:0000313" key="2">
    <source>
        <dbReference type="EMBL" id="GAG87173.1"/>
    </source>
</evidence>
<dbReference type="InterPro" id="IPR015421">
    <property type="entry name" value="PyrdxlP-dep_Trfase_major"/>
</dbReference>
<gene>
    <name evidence="2" type="ORF">S01H4_36500</name>
</gene>
<dbReference type="AlphaFoldDB" id="X1BSK7"/>
<dbReference type="EMBL" id="BART01019519">
    <property type="protein sequence ID" value="GAG87173.1"/>
    <property type="molecule type" value="Genomic_DNA"/>
</dbReference>
<evidence type="ECO:0008006" key="3">
    <source>
        <dbReference type="Google" id="ProtNLM"/>
    </source>
</evidence>
<sequence length="93" mass="9995">MLSLKALGIGSGDGVICPSLTYYATAGAITRTGAKPVFSDIDPKTYNISIDSISSKLEARSSKIKAIIPVHLYGQCADMNEIMKIAKRYNLKV</sequence>
<feature type="non-terminal residue" evidence="2">
    <location>
        <position position="93"/>
    </location>
</feature>
<dbReference type="InterPro" id="IPR015424">
    <property type="entry name" value="PyrdxlP-dep_Trfase"/>
</dbReference>
<dbReference type="GO" id="GO:0030170">
    <property type="term" value="F:pyridoxal phosphate binding"/>
    <property type="evidence" value="ECO:0007669"/>
    <property type="project" value="TreeGrafter"/>
</dbReference>
<evidence type="ECO:0000256" key="1">
    <source>
        <dbReference type="ARBA" id="ARBA00022898"/>
    </source>
</evidence>
<dbReference type="PANTHER" id="PTHR30244">
    <property type="entry name" value="TRANSAMINASE"/>
    <property type="match status" value="1"/>
</dbReference>
<dbReference type="InterPro" id="IPR000653">
    <property type="entry name" value="DegT/StrS_aminotransferase"/>
</dbReference>
<comment type="caution">
    <text evidence="2">The sequence shown here is derived from an EMBL/GenBank/DDBJ whole genome shotgun (WGS) entry which is preliminary data.</text>
</comment>
<organism evidence="2">
    <name type="scientific">marine sediment metagenome</name>
    <dbReference type="NCBI Taxonomy" id="412755"/>
    <lineage>
        <taxon>unclassified sequences</taxon>
        <taxon>metagenomes</taxon>
        <taxon>ecological metagenomes</taxon>
    </lineage>
</organism>
<keyword evidence="1" id="KW-0663">Pyridoxal phosphate</keyword>
<reference evidence="2" key="1">
    <citation type="journal article" date="2014" name="Front. Microbiol.">
        <title>High frequency of phylogenetically diverse reductive dehalogenase-homologous genes in deep subseafloor sedimentary metagenomes.</title>
        <authorList>
            <person name="Kawai M."/>
            <person name="Futagami T."/>
            <person name="Toyoda A."/>
            <person name="Takaki Y."/>
            <person name="Nishi S."/>
            <person name="Hori S."/>
            <person name="Arai W."/>
            <person name="Tsubouchi T."/>
            <person name="Morono Y."/>
            <person name="Uchiyama I."/>
            <person name="Ito T."/>
            <person name="Fujiyama A."/>
            <person name="Inagaki F."/>
            <person name="Takami H."/>
        </authorList>
    </citation>
    <scope>NUCLEOTIDE SEQUENCE</scope>
    <source>
        <strain evidence="2">Expedition CK06-06</strain>
    </source>
</reference>
<dbReference type="GO" id="GO:0008483">
    <property type="term" value="F:transaminase activity"/>
    <property type="evidence" value="ECO:0007669"/>
    <property type="project" value="TreeGrafter"/>
</dbReference>
<dbReference type="PANTHER" id="PTHR30244:SF36">
    <property type="entry name" value="3-OXO-GLUCOSE-6-PHOSPHATE:GLUTAMATE AMINOTRANSFERASE"/>
    <property type="match status" value="1"/>
</dbReference>
<accession>X1BSK7</accession>
<dbReference type="Pfam" id="PF01041">
    <property type="entry name" value="DegT_DnrJ_EryC1"/>
    <property type="match status" value="1"/>
</dbReference>
<dbReference type="GO" id="GO:0000271">
    <property type="term" value="P:polysaccharide biosynthetic process"/>
    <property type="evidence" value="ECO:0007669"/>
    <property type="project" value="TreeGrafter"/>
</dbReference>
<name>X1BSK7_9ZZZZ</name>
<dbReference type="SUPFAM" id="SSF53383">
    <property type="entry name" value="PLP-dependent transferases"/>
    <property type="match status" value="1"/>
</dbReference>
<dbReference type="Gene3D" id="3.40.640.10">
    <property type="entry name" value="Type I PLP-dependent aspartate aminotransferase-like (Major domain)"/>
    <property type="match status" value="1"/>
</dbReference>
<proteinExistence type="predicted"/>